<proteinExistence type="predicted"/>
<reference evidence="1" key="1">
    <citation type="submission" date="2014-11" db="EMBL/GenBank/DDBJ databases">
        <authorList>
            <person name="Amaro Gonzalez C."/>
        </authorList>
    </citation>
    <scope>NUCLEOTIDE SEQUENCE</scope>
</reference>
<name>A0A0E9TTL3_ANGAN</name>
<evidence type="ECO:0000313" key="1">
    <source>
        <dbReference type="EMBL" id="JAH56088.1"/>
    </source>
</evidence>
<dbReference type="AlphaFoldDB" id="A0A0E9TTL3"/>
<dbReference type="EMBL" id="GBXM01052489">
    <property type="protein sequence ID" value="JAH56088.1"/>
    <property type="molecule type" value="Transcribed_RNA"/>
</dbReference>
<protein>
    <submittedName>
        <fullName evidence="1">Uncharacterized protein</fullName>
    </submittedName>
</protein>
<sequence>MLHIYILVRDVLLQMTFTQTLRGLMLLAQPAELICHFLQLLHKHAGPNV</sequence>
<reference evidence="1" key="2">
    <citation type="journal article" date="2015" name="Fish Shellfish Immunol.">
        <title>Early steps in the European eel (Anguilla anguilla)-Vibrio vulnificus interaction in the gills: Role of the RtxA13 toxin.</title>
        <authorList>
            <person name="Callol A."/>
            <person name="Pajuelo D."/>
            <person name="Ebbesson L."/>
            <person name="Teles M."/>
            <person name="MacKenzie S."/>
            <person name="Amaro C."/>
        </authorList>
    </citation>
    <scope>NUCLEOTIDE SEQUENCE</scope>
</reference>
<organism evidence="1">
    <name type="scientific">Anguilla anguilla</name>
    <name type="common">European freshwater eel</name>
    <name type="synonym">Muraena anguilla</name>
    <dbReference type="NCBI Taxonomy" id="7936"/>
    <lineage>
        <taxon>Eukaryota</taxon>
        <taxon>Metazoa</taxon>
        <taxon>Chordata</taxon>
        <taxon>Craniata</taxon>
        <taxon>Vertebrata</taxon>
        <taxon>Euteleostomi</taxon>
        <taxon>Actinopterygii</taxon>
        <taxon>Neopterygii</taxon>
        <taxon>Teleostei</taxon>
        <taxon>Anguilliformes</taxon>
        <taxon>Anguillidae</taxon>
        <taxon>Anguilla</taxon>
    </lineage>
</organism>
<accession>A0A0E9TTL3</accession>